<accession>A0A1B0C338</accession>
<dbReference type="Proteomes" id="UP000092460">
    <property type="component" value="Unassembled WGS sequence"/>
</dbReference>
<proteinExistence type="predicted"/>
<evidence type="ECO:0000313" key="2">
    <source>
        <dbReference type="Proteomes" id="UP000092460"/>
    </source>
</evidence>
<name>A0A1B0C338_9MUSC</name>
<dbReference type="AlphaFoldDB" id="A0A1B0C338"/>
<dbReference type="EnsemblMetazoa" id="GPPI047803-RA">
    <property type="protein sequence ID" value="GPPI047803-PA"/>
    <property type="gene ID" value="GPPI047803"/>
</dbReference>
<dbReference type="EMBL" id="JXJN01024774">
    <property type="status" value="NOT_ANNOTATED_CDS"/>
    <property type="molecule type" value="Genomic_DNA"/>
</dbReference>
<evidence type="ECO:0000313" key="1">
    <source>
        <dbReference type="EnsemblMetazoa" id="GPPI047803-PA"/>
    </source>
</evidence>
<sequence length="80" mass="8728">MGLHYKIELVPDNMYGVLNHNLIEAAMKATIFAIISVTNKRAWRINAANYACIGAPNSLATCSYAVVFCSLVDVVLPQIT</sequence>
<reference evidence="1" key="2">
    <citation type="submission" date="2020-05" db="UniProtKB">
        <authorList>
            <consortium name="EnsemblMetazoa"/>
        </authorList>
    </citation>
    <scope>IDENTIFICATION</scope>
    <source>
        <strain evidence="1">IAEA</strain>
    </source>
</reference>
<dbReference type="VEuPathDB" id="VectorBase:GPPI047803"/>
<organism evidence="1 2">
    <name type="scientific">Glossina palpalis gambiensis</name>
    <dbReference type="NCBI Taxonomy" id="67801"/>
    <lineage>
        <taxon>Eukaryota</taxon>
        <taxon>Metazoa</taxon>
        <taxon>Ecdysozoa</taxon>
        <taxon>Arthropoda</taxon>
        <taxon>Hexapoda</taxon>
        <taxon>Insecta</taxon>
        <taxon>Pterygota</taxon>
        <taxon>Neoptera</taxon>
        <taxon>Endopterygota</taxon>
        <taxon>Diptera</taxon>
        <taxon>Brachycera</taxon>
        <taxon>Muscomorpha</taxon>
        <taxon>Hippoboscoidea</taxon>
        <taxon>Glossinidae</taxon>
        <taxon>Glossina</taxon>
    </lineage>
</organism>
<reference evidence="2" key="1">
    <citation type="submission" date="2015-01" db="EMBL/GenBank/DDBJ databases">
        <authorList>
            <person name="Aksoy S."/>
            <person name="Warren W."/>
            <person name="Wilson R.K."/>
        </authorList>
    </citation>
    <scope>NUCLEOTIDE SEQUENCE [LARGE SCALE GENOMIC DNA]</scope>
    <source>
        <strain evidence="2">IAEA</strain>
    </source>
</reference>
<protein>
    <submittedName>
        <fullName evidence="1">Uncharacterized protein</fullName>
    </submittedName>
</protein>
<keyword evidence="2" id="KW-1185">Reference proteome</keyword>